<evidence type="ECO:0000313" key="3">
    <source>
        <dbReference type="Proteomes" id="UP001139646"/>
    </source>
</evidence>
<protein>
    <recommendedName>
        <fullName evidence="4">Outer membrane protein beta-barrel domain-containing protein</fullName>
    </recommendedName>
</protein>
<reference evidence="2" key="1">
    <citation type="submission" date="2022-01" db="EMBL/GenBank/DDBJ databases">
        <title>Colwellia maritima, isolated from seawater.</title>
        <authorList>
            <person name="Kristyanto S."/>
            <person name="Jung J."/>
            <person name="Jeon C.O."/>
        </authorList>
    </citation>
    <scope>NUCLEOTIDE SEQUENCE</scope>
    <source>
        <strain evidence="2">MSW7</strain>
    </source>
</reference>
<proteinExistence type="predicted"/>
<evidence type="ECO:0008006" key="4">
    <source>
        <dbReference type="Google" id="ProtNLM"/>
    </source>
</evidence>
<evidence type="ECO:0000313" key="2">
    <source>
        <dbReference type="EMBL" id="MCI2282559.1"/>
    </source>
</evidence>
<sequence length="176" mass="19359">MKKLLGLTTLLLSTPLLISSAFANEQPLAEDLVGKFYGGAHLLRINTDNDRKPSDPYKATDPYATSSHGSGFGAELGYRITESTEFRFSASQINLDKHYSFFDKPYVAGVDALYFPKKQNFYVLGGLGYLDIGQEDPSLNLGVLATVIILTNVLQFISKVKGITNFLAIIKILPYV</sequence>
<feature type="signal peptide" evidence="1">
    <location>
        <begin position="1"/>
        <end position="23"/>
    </location>
</feature>
<keyword evidence="1" id="KW-0732">Signal</keyword>
<dbReference type="EMBL" id="JAKKSL010000001">
    <property type="protein sequence ID" value="MCI2282559.1"/>
    <property type="molecule type" value="Genomic_DNA"/>
</dbReference>
<comment type="caution">
    <text evidence="2">The sequence shown here is derived from an EMBL/GenBank/DDBJ whole genome shotgun (WGS) entry which is preliminary data.</text>
</comment>
<accession>A0ABS9WX76</accession>
<dbReference type="Proteomes" id="UP001139646">
    <property type="component" value="Unassembled WGS sequence"/>
</dbReference>
<gene>
    <name evidence="2" type="ORF">L3081_03045</name>
</gene>
<name>A0ABS9WX76_9GAMM</name>
<feature type="chain" id="PRO_5046152394" description="Outer membrane protein beta-barrel domain-containing protein" evidence="1">
    <location>
        <begin position="24"/>
        <end position="176"/>
    </location>
</feature>
<dbReference type="RefSeq" id="WP_242283337.1">
    <property type="nucleotide sequence ID" value="NZ_JAKKSL010000001.1"/>
</dbReference>
<evidence type="ECO:0000256" key="1">
    <source>
        <dbReference type="SAM" id="SignalP"/>
    </source>
</evidence>
<keyword evidence="3" id="KW-1185">Reference proteome</keyword>
<organism evidence="2 3">
    <name type="scientific">Colwellia maritima</name>
    <dbReference type="NCBI Taxonomy" id="2912588"/>
    <lineage>
        <taxon>Bacteria</taxon>
        <taxon>Pseudomonadati</taxon>
        <taxon>Pseudomonadota</taxon>
        <taxon>Gammaproteobacteria</taxon>
        <taxon>Alteromonadales</taxon>
        <taxon>Colwelliaceae</taxon>
        <taxon>Colwellia</taxon>
    </lineage>
</organism>